<keyword evidence="5 7" id="KW-0067">ATP-binding</keyword>
<evidence type="ECO:0000313" key="7">
    <source>
        <dbReference type="EMBL" id="TDQ66261.1"/>
    </source>
</evidence>
<dbReference type="NCBIfam" id="TIGR01727">
    <property type="entry name" value="oligo_HPY"/>
    <property type="match status" value="1"/>
</dbReference>
<dbReference type="InterPro" id="IPR003439">
    <property type="entry name" value="ABC_transporter-like_ATP-bd"/>
</dbReference>
<dbReference type="SMART" id="SM00382">
    <property type="entry name" value="AAA"/>
    <property type="match status" value="1"/>
</dbReference>
<dbReference type="PANTHER" id="PTHR43776">
    <property type="entry name" value="TRANSPORT ATP-BINDING PROTEIN"/>
    <property type="match status" value="1"/>
</dbReference>
<dbReference type="Proteomes" id="UP000295391">
    <property type="component" value="Unassembled WGS sequence"/>
</dbReference>
<proteinExistence type="inferred from homology"/>
<evidence type="ECO:0000256" key="3">
    <source>
        <dbReference type="ARBA" id="ARBA00022448"/>
    </source>
</evidence>
<keyword evidence="8" id="KW-1185">Reference proteome</keyword>
<name>A0A4R6VS56_9HYPH</name>
<dbReference type="GO" id="GO:0005886">
    <property type="term" value="C:plasma membrane"/>
    <property type="evidence" value="ECO:0007669"/>
    <property type="project" value="UniProtKB-SubCell"/>
</dbReference>
<accession>A0A4R6VS56</accession>
<dbReference type="GO" id="GO:0005524">
    <property type="term" value="F:ATP binding"/>
    <property type="evidence" value="ECO:0007669"/>
    <property type="project" value="UniProtKB-KW"/>
</dbReference>
<reference evidence="7 8" key="1">
    <citation type="submission" date="2019-03" db="EMBL/GenBank/DDBJ databases">
        <title>Genomic Encyclopedia of Type Strains, Phase III (KMG-III): the genomes of soil and plant-associated and newly described type strains.</title>
        <authorList>
            <person name="Whitman W."/>
        </authorList>
    </citation>
    <scope>NUCLEOTIDE SEQUENCE [LARGE SCALE GENOMIC DNA]</scope>
    <source>
        <strain evidence="7 8">CGMCC 1.7002</strain>
    </source>
</reference>
<sequence>MNDVVQNRPLVDVKNLHMQFELHHRGPGSLGLRSRKNYVHAVNDVSFSIDQGEAFCLVGESGCGKSTIARLITGLERPTSGEIHFDGQRVDQLSRGEQRPLRKRMQMIFQNPYASLNPRMTVDEALVEPLKHHFPDYSPQDIQQRKTDIMRSVGIDQTWSDRYPDAFSGGQRQRIAIARALTVDPEFMIADEPISALDASIQAQILNLMLEARAERGITYLFIAHDLNVVQHFATRVAVLYLGSICEISSTRTLFERPKHPYTRALLSAIPQLKDDKPKYIRLRGERPTPLAPPTGCPFESRCHFATNRCRHERPRPMRQPDGSTVACHAVEEDRLDD</sequence>
<dbReference type="Gene3D" id="3.40.50.300">
    <property type="entry name" value="P-loop containing nucleotide triphosphate hydrolases"/>
    <property type="match status" value="1"/>
</dbReference>
<dbReference type="InterPro" id="IPR017871">
    <property type="entry name" value="ABC_transporter-like_CS"/>
</dbReference>
<keyword evidence="4" id="KW-0547">Nucleotide-binding</keyword>
<evidence type="ECO:0000256" key="5">
    <source>
        <dbReference type="ARBA" id="ARBA00022840"/>
    </source>
</evidence>
<dbReference type="GO" id="GO:0055085">
    <property type="term" value="P:transmembrane transport"/>
    <property type="evidence" value="ECO:0007669"/>
    <property type="project" value="UniProtKB-ARBA"/>
</dbReference>
<dbReference type="FunFam" id="3.40.50.300:FF:000016">
    <property type="entry name" value="Oligopeptide ABC transporter ATP-binding component"/>
    <property type="match status" value="1"/>
</dbReference>
<evidence type="ECO:0000313" key="8">
    <source>
        <dbReference type="Proteomes" id="UP000295391"/>
    </source>
</evidence>
<dbReference type="AlphaFoldDB" id="A0A4R6VS56"/>
<dbReference type="PROSITE" id="PS00211">
    <property type="entry name" value="ABC_TRANSPORTER_1"/>
    <property type="match status" value="1"/>
</dbReference>
<comment type="subcellular location">
    <subcellularLocation>
        <location evidence="1">Cell inner membrane</location>
        <topology evidence="1">Peripheral membrane protein</topology>
    </subcellularLocation>
</comment>
<evidence type="ECO:0000256" key="2">
    <source>
        <dbReference type="ARBA" id="ARBA00005417"/>
    </source>
</evidence>
<organism evidence="7 8">
    <name type="scientific">Maritalea mobilis</name>
    <dbReference type="NCBI Taxonomy" id="483324"/>
    <lineage>
        <taxon>Bacteria</taxon>
        <taxon>Pseudomonadati</taxon>
        <taxon>Pseudomonadota</taxon>
        <taxon>Alphaproteobacteria</taxon>
        <taxon>Hyphomicrobiales</taxon>
        <taxon>Devosiaceae</taxon>
        <taxon>Maritalea</taxon>
    </lineage>
</organism>
<dbReference type="PANTHER" id="PTHR43776:SF7">
    <property type="entry name" value="D,D-DIPEPTIDE TRANSPORT ATP-BINDING PROTEIN DDPF-RELATED"/>
    <property type="match status" value="1"/>
</dbReference>
<keyword evidence="3" id="KW-0813">Transport</keyword>
<dbReference type="InterPro" id="IPR003593">
    <property type="entry name" value="AAA+_ATPase"/>
</dbReference>
<evidence type="ECO:0000256" key="4">
    <source>
        <dbReference type="ARBA" id="ARBA00022741"/>
    </source>
</evidence>
<protein>
    <submittedName>
        <fullName evidence="7">Peptide/nickel transport system ATP-binding protein</fullName>
    </submittedName>
</protein>
<dbReference type="PROSITE" id="PS50893">
    <property type="entry name" value="ABC_TRANSPORTER_2"/>
    <property type="match status" value="1"/>
</dbReference>
<dbReference type="EMBL" id="SNYR01000001">
    <property type="protein sequence ID" value="TDQ66261.1"/>
    <property type="molecule type" value="Genomic_DNA"/>
</dbReference>
<dbReference type="RefSeq" id="WP_133570966.1">
    <property type="nucleotide sequence ID" value="NZ_SNYR01000001.1"/>
</dbReference>
<dbReference type="Pfam" id="PF08352">
    <property type="entry name" value="oligo_HPY"/>
    <property type="match status" value="1"/>
</dbReference>
<dbReference type="GO" id="GO:0016887">
    <property type="term" value="F:ATP hydrolysis activity"/>
    <property type="evidence" value="ECO:0007669"/>
    <property type="project" value="InterPro"/>
</dbReference>
<gene>
    <name evidence="7" type="ORF">ATL17_0252</name>
</gene>
<dbReference type="InterPro" id="IPR013563">
    <property type="entry name" value="Oligopep_ABC_C"/>
</dbReference>
<evidence type="ECO:0000259" key="6">
    <source>
        <dbReference type="PROSITE" id="PS50893"/>
    </source>
</evidence>
<dbReference type="SUPFAM" id="SSF52540">
    <property type="entry name" value="P-loop containing nucleoside triphosphate hydrolases"/>
    <property type="match status" value="1"/>
</dbReference>
<dbReference type="InterPro" id="IPR027417">
    <property type="entry name" value="P-loop_NTPase"/>
</dbReference>
<comment type="caution">
    <text evidence="7">The sequence shown here is derived from an EMBL/GenBank/DDBJ whole genome shotgun (WGS) entry which is preliminary data.</text>
</comment>
<dbReference type="Pfam" id="PF00005">
    <property type="entry name" value="ABC_tran"/>
    <property type="match status" value="1"/>
</dbReference>
<dbReference type="OrthoDB" id="9815712at2"/>
<evidence type="ECO:0000256" key="1">
    <source>
        <dbReference type="ARBA" id="ARBA00004417"/>
    </source>
</evidence>
<dbReference type="InterPro" id="IPR050319">
    <property type="entry name" value="ABC_transp_ATP-bind"/>
</dbReference>
<comment type="similarity">
    <text evidence="2">Belongs to the ABC transporter superfamily.</text>
</comment>
<feature type="domain" description="ABC transporter" evidence="6">
    <location>
        <begin position="11"/>
        <end position="267"/>
    </location>
</feature>
<dbReference type="CDD" id="cd03257">
    <property type="entry name" value="ABC_NikE_OppD_transporters"/>
    <property type="match status" value="1"/>
</dbReference>
<dbReference type="GO" id="GO:0015833">
    <property type="term" value="P:peptide transport"/>
    <property type="evidence" value="ECO:0007669"/>
    <property type="project" value="InterPro"/>
</dbReference>